<evidence type="ECO:0000313" key="1">
    <source>
        <dbReference type="EMBL" id="QGN40134.1"/>
    </source>
</evidence>
<gene>
    <name evidence="1" type="ORF">GJ746_23725</name>
</gene>
<proteinExistence type="predicted"/>
<name>A0A6B8N184_KLEOX</name>
<sequence>MGTRSMSKVPLFFMVAVAIIAVAASYRYVQQRREKMENDAAPLLQKRVVVSNKREKVINDRRSRQQTVTPAGSEMRYEASFRPANGGLEVVFRLQAPQYHALSVGDKGVLSYKGSRFVDFTPDP</sequence>
<dbReference type="AlphaFoldDB" id="A0A6B8N184"/>
<dbReference type="Gene3D" id="2.40.50.660">
    <property type="match status" value="1"/>
</dbReference>
<dbReference type="Proteomes" id="UP000427108">
    <property type="component" value="Chromosome"/>
</dbReference>
<reference evidence="1 2" key="1">
    <citation type="submission" date="2019-11" db="EMBL/GenBank/DDBJ databases">
        <title>Isolation and Application of One Kind of P-Hydroxybenzoic Acid Degrading Bacterium in Mitigating Cropping Obstacle of Cucumber.</title>
        <authorList>
            <person name="Wu F."/>
            <person name="An Y."/>
        </authorList>
    </citation>
    <scope>NUCLEOTIDE SEQUENCE [LARGE SCALE GENOMIC DNA]</scope>
    <source>
        <strain evidence="1 2">P620</strain>
    </source>
</reference>
<dbReference type="Pfam" id="PF10694">
    <property type="entry name" value="DUF2500"/>
    <property type="match status" value="1"/>
</dbReference>
<organism evidence="1 2">
    <name type="scientific">Klebsiella oxytoca</name>
    <dbReference type="NCBI Taxonomy" id="571"/>
    <lineage>
        <taxon>Bacteria</taxon>
        <taxon>Pseudomonadati</taxon>
        <taxon>Pseudomonadota</taxon>
        <taxon>Gammaproteobacteria</taxon>
        <taxon>Enterobacterales</taxon>
        <taxon>Enterobacteriaceae</taxon>
        <taxon>Klebsiella/Raoultella group</taxon>
        <taxon>Klebsiella</taxon>
    </lineage>
</organism>
<evidence type="ECO:0000313" key="2">
    <source>
        <dbReference type="Proteomes" id="UP000427108"/>
    </source>
</evidence>
<accession>A0A6B8N184</accession>
<dbReference type="EMBL" id="CP046115">
    <property type="protein sequence ID" value="QGN40134.1"/>
    <property type="molecule type" value="Genomic_DNA"/>
</dbReference>
<dbReference type="InterPro" id="IPR019635">
    <property type="entry name" value="DUF2500"/>
</dbReference>
<protein>
    <submittedName>
        <fullName evidence="1">DUF2500 family protein</fullName>
    </submittedName>
</protein>
<dbReference type="OrthoDB" id="5917531at2"/>